<dbReference type="Proteomes" id="UP000694562">
    <property type="component" value="Unplaced"/>
</dbReference>
<dbReference type="Pfam" id="PF04749">
    <property type="entry name" value="PLAC8"/>
    <property type="match status" value="1"/>
</dbReference>
<dbReference type="OMA" id="REGPWHY"/>
<dbReference type="NCBIfam" id="TIGR01571">
    <property type="entry name" value="A_thal_Cys_rich"/>
    <property type="match status" value="1"/>
</dbReference>
<evidence type="ECO:0000313" key="3">
    <source>
        <dbReference type="Proteomes" id="UP000694562"/>
    </source>
</evidence>
<evidence type="ECO:0000256" key="1">
    <source>
        <dbReference type="ARBA" id="ARBA00009024"/>
    </source>
</evidence>
<reference evidence="2" key="1">
    <citation type="submission" date="2025-08" db="UniProtKB">
        <authorList>
            <consortium name="Ensembl"/>
        </authorList>
    </citation>
    <scope>IDENTIFICATION</scope>
</reference>
<organism evidence="2 3">
    <name type="scientific">Falco tinnunculus</name>
    <name type="common">Common kestrel</name>
    <dbReference type="NCBI Taxonomy" id="100819"/>
    <lineage>
        <taxon>Eukaryota</taxon>
        <taxon>Metazoa</taxon>
        <taxon>Chordata</taxon>
        <taxon>Craniata</taxon>
        <taxon>Vertebrata</taxon>
        <taxon>Euteleostomi</taxon>
        <taxon>Archelosauria</taxon>
        <taxon>Archosauria</taxon>
        <taxon>Dinosauria</taxon>
        <taxon>Saurischia</taxon>
        <taxon>Theropoda</taxon>
        <taxon>Coelurosauria</taxon>
        <taxon>Aves</taxon>
        <taxon>Neognathae</taxon>
        <taxon>Neoaves</taxon>
        <taxon>Telluraves</taxon>
        <taxon>Australaves</taxon>
        <taxon>Falconiformes</taxon>
        <taxon>Falconidae</taxon>
        <taxon>Falco</taxon>
    </lineage>
</organism>
<comment type="similarity">
    <text evidence="1">Belongs to the cornifelin family.</text>
</comment>
<accession>A0A8C4UEW3</accession>
<protein>
    <submittedName>
        <fullName evidence="2">Placenta associated 8</fullName>
    </submittedName>
</protein>
<reference evidence="2" key="2">
    <citation type="submission" date="2025-09" db="UniProtKB">
        <authorList>
            <consortium name="Ensembl"/>
        </authorList>
    </citation>
    <scope>IDENTIFICATION</scope>
</reference>
<evidence type="ECO:0000313" key="2">
    <source>
        <dbReference type="Ensembl" id="ENSFTIP00000009520.1"/>
    </source>
</evidence>
<dbReference type="AlphaFoldDB" id="A0A8C4UEW3"/>
<dbReference type="InterPro" id="IPR006461">
    <property type="entry name" value="PLAC_motif_containing"/>
</dbReference>
<dbReference type="Ensembl" id="ENSFTIT00000009952.1">
    <property type="protein sequence ID" value="ENSFTIP00000009520.1"/>
    <property type="gene ID" value="ENSFTIG00000006450.1"/>
</dbReference>
<dbReference type="OrthoDB" id="1045822at2759"/>
<name>A0A8C4UEW3_FALTI</name>
<sequence>MLCTCVRPAAIRTGHRSRPPPTVTSHRKACSLAPIKASNRKFRFIFPRVSLCMVTASKEACTDRSCSPQEEQRRMALPSVVTVQPQYSMSMPAASRNVWQTGLMDCCTDCGVCCCGMFCFPCLGCQVAGDMNECCLCGTSVAMRTLYRTRYNIPGSICSDFCITLWCPVCSVCQIKRDINRRREIGIF</sequence>
<proteinExistence type="inferred from homology"/>
<dbReference type="PANTHER" id="PTHR15907">
    <property type="entry name" value="DUF614 FAMILY PROTEIN-RELATED"/>
    <property type="match status" value="1"/>
</dbReference>
<keyword evidence="3" id="KW-1185">Reference proteome</keyword>